<keyword evidence="1" id="KW-0378">Hydrolase</keyword>
<organism evidence="1 2">
    <name type="scientific">Nonlabens ponticola</name>
    <dbReference type="NCBI Taxonomy" id="2496866"/>
    <lineage>
        <taxon>Bacteria</taxon>
        <taxon>Pseudomonadati</taxon>
        <taxon>Bacteroidota</taxon>
        <taxon>Flavobacteriia</taxon>
        <taxon>Flavobacteriales</taxon>
        <taxon>Flavobacteriaceae</taxon>
        <taxon>Nonlabens</taxon>
    </lineage>
</organism>
<gene>
    <name evidence="1" type="ORF">EJ995_04840</name>
</gene>
<dbReference type="AlphaFoldDB" id="A0A3S9MWS6"/>
<dbReference type="OrthoDB" id="1144164at2"/>
<dbReference type="InterPro" id="IPR008969">
    <property type="entry name" value="CarboxyPept-like_regulatory"/>
</dbReference>
<dbReference type="KEGG" id="noj:EJ995_04840"/>
<evidence type="ECO:0000313" key="1">
    <source>
        <dbReference type="EMBL" id="AZQ43592.1"/>
    </source>
</evidence>
<dbReference type="GO" id="GO:0004180">
    <property type="term" value="F:carboxypeptidase activity"/>
    <property type="evidence" value="ECO:0007669"/>
    <property type="project" value="UniProtKB-KW"/>
</dbReference>
<dbReference type="Proteomes" id="UP000279600">
    <property type="component" value="Chromosome"/>
</dbReference>
<evidence type="ECO:0000313" key="2">
    <source>
        <dbReference type="Proteomes" id="UP000279600"/>
    </source>
</evidence>
<keyword evidence="2" id="KW-1185">Reference proteome</keyword>
<proteinExistence type="predicted"/>
<dbReference type="SUPFAM" id="SSF49464">
    <property type="entry name" value="Carboxypeptidase regulatory domain-like"/>
    <property type="match status" value="1"/>
</dbReference>
<name>A0A3S9MWS6_9FLAO</name>
<keyword evidence="1" id="KW-0645">Protease</keyword>
<dbReference type="Gene3D" id="2.60.40.1120">
    <property type="entry name" value="Carboxypeptidase-like, regulatory domain"/>
    <property type="match status" value="1"/>
</dbReference>
<reference evidence="1 2" key="1">
    <citation type="submission" date="2018-12" db="EMBL/GenBank/DDBJ databases">
        <title>Complete genome of Nonlabens sp. MJ115.</title>
        <authorList>
            <person name="Choi H.S."/>
            <person name="Jung J."/>
        </authorList>
    </citation>
    <scope>NUCLEOTIDE SEQUENCE [LARGE SCALE GENOMIC DNA]</scope>
    <source>
        <strain evidence="1 2">MJ115</strain>
    </source>
</reference>
<dbReference type="RefSeq" id="WP_126446172.1">
    <property type="nucleotide sequence ID" value="NZ_CP034549.1"/>
</dbReference>
<protein>
    <submittedName>
        <fullName evidence="1">Carboxypeptidase-like regulatory domain-containing protein</fullName>
    </submittedName>
</protein>
<sequence length="131" mass="15120">MKETITNKNAVKKDSIYISGKLTDMEAYPLPYANVFIKGTRTGTTSDFDGNYRLNVTKELDSLKNITLVYSNIGYETTELNIDDELLQNKKNRIINVEFNHGEIIAFTVIERAPFHKRVWNGLKSIFRKKK</sequence>
<accession>A0A3S9MWS6</accession>
<dbReference type="Pfam" id="PF13715">
    <property type="entry name" value="CarbopepD_reg_2"/>
    <property type="match status" value="1"/>
</dbReference>
<keyword evidence="1" id="KW-0121">Carboxypeptidase</keyword>
<dbReference type="EMBL" id="CP034549">
    <property type="protein sequence ID" value="AZQ43592.1"/>
    <property type="molecule type" value="Genomic_DNA"/>
</dbReference>